<sequence length="273" mass="30817">MGDAQVMNEMRMLARACLLQASVDAKLKQVRKLTVMWKTGKLELDTRAKAASDIQPGRPDKPTLARASKVKKRGFATQEGRAVMMHAIAHIEFNAINLALDAVQRFADMPEQFYSDWLRVAEEEVYHFELIRAHMRHMGADYGDYPAHGGLWEMCEKTAHDVLIRMALVPRVLEARGLDVTPGIQEKLSQAGDENAVSLLDIILRDEIGHVEIGNRWFRYCCDQRGVEPVATFTALLGEYYPKGLMGPYNMVAREKAGFSKQELSYLCKDQSV</sequence>
<keyword evidence="2" id="KW-1185">Reference proteome</keyword>
<protein>
    <recommendedName>
        <fullName evidence="3">DUF455 domain-containing protein</fullName>
    </recommendedName>
</protein>
<comment type="caution">
    <text evidence="1">The sequence shown here is derived from an EMBL/GenBank/DDBJ whole genome shotgun (WGS) entry which is preliminary data.</text>
</comment>
<dbReference type="PANTHER" id="PTHR42782:SF4">
    <property type="entry name" value="DUF455 DOMAIN-CONTAINING PROTEIN"/>
    <property type="match status" value="1"/>
</dbReference>
<evidence type="ECO:0000313" key="2">
    <source>
        <dbReference type="Proteomes" id="UP000231632"/>
    </source>
</evidence>
<dbReference type="Gene3D" id="1.20.1260.10">
    <property type="match status" value="1"/>
</dbReference>
<name>A0A1L8CLA1_9PROT</name>
<dbReference type="InterPro" id="IPR007402">
    <property type="entry name" value="DUF455"/>
</dbReference>
<dbReference type="EMBL" id="BDFD01000004">
    <property type="protein sequence ID" value="GAV19684.1"/>
    <property type="molecule type" value="Genomic_DNA"/>
</dbReference>
<dbReference type="STRING" id="1921010.MMIC_P0635"/>
<accession>A0A1L8CLA1</accession>
<reference evidence="1 2" key="1">
    <citation type="journal article" date="2017" name="Arch. Microbiol.">
        <title>Mariprofundus micogutta sp. nov., a novel iron-oxidizing zetaproteobacterium isolated from a deep-sea hydrothermal field at the Bayonnaise knoll of the Izu-Ogasawara arc, and a description of Mariprofundales ord. nov. and Zetaproteobacteria classis nov.</title>
        <authorList>
            <person name="Makita H."/>
            <person name="Tanaka E."/>
            <person name="Mitsunobu S."/>
            <person name="Miyazaki M."/>
            <person name="Nunoura T."/>
            <person name="Uematsu K."/>
            <person name="Takaki Y."/>
            <person name="Nishi S."/>
            <person name="Shimamura S."/>
            <person name="Takai K."/>
        </authorList>
    </citation>
    <scope>NUCLEOTIDE SEQUENCE [LARGE SCALE GENOMIC DNA]</scope>
    <source>
        <strain evidence="1 2">ET2</strain>
    </source>
</reference>
<gene>
    <name evidence="1" type="ORF">MMIC_P0635</name>
</gene>
<dbReference type="PANTHER" id="PTHR42782">
    <property type="entry name" value="SI:CH73-314G15.3"/>
    <property type="match status" value="1"/>
</dbReference>
<dbReference type="PIRSF" id="PIRSF012318">
    <property type="entry name" value="UCP012318"/>
    <property type="match status" value="1"/>
</dbReference>
<dbReference type="SUPFAM" id="SSF47240">
    <property type="entry name" value="Ferritin-like"/>
    <property type="match status" value="1"/>
</dbReference>
<proteinExistence type="predicted"/>
<dbReference type="Pfam" id="PF04305">
    <property type="entry name" value="DUF455"/>
    <property type="match status" value="1"/>
</dbReference>
<dbReference type="InterPro" id="IPR012347">
    <property type="entry name" value="Ferritin-like"/>
</dbReference>
<dbReference type="AlphaFoldDB" id="A0A1L8CLA1"/>
<dbReference type="InterPro" id="IPR011197">
    <property type="entry name" value="UCP012318"/>
</dbReference>
<evidence type="ECO:0008006" key="3">
    <source>
        <dbReference type="Google" id="ProtNLM"/>
    </source>
</evidence>
<dbReference type="InterPro" id="IPR009078">
    <property type="entry name" value="Ferritin-like_SF"/>
</dbReference>
<dbReference type="CDD" id="cd00657">
    <property type="entry name" value="Ferritin_like"/>
    <property type="match status" value="1"/>
</dbReference>
<dbReference type="Proteomes" id="UP000231632">
    <property type="component" value="Unassembled WGS sequence"/>
</dbReference>
<organism evidence="1 2">
    <name type="scientific">Mariprofundus micogutta</name>
    <dbReference type="NCBI Taxonomy" id="1921010"/>
    <lineage>
        <taxon>Bacteria</taxon>
        <taxon>Pseudomonadati</taxon>
        <taxon>Pseudomonadota</taxon>
        <taxon>Candidatius Mariprofundia</taxon>
        <taxon>Mariprofundales</taxon>
        <taxon>Mariprofundaceae</taxon>
        <taxon>Mariprofundus</taxon>
    </lineage>
</organism>
<evidence type="ECO:0000313" key="1">
    <source>
        <dbReference type="EMBL" id="GAV19684.1"/>
    </source>
</evidence>